<evidence type="ECO:0000313" key="3">
    <source>
        <dbReference type="EMBL" id="NDW23236.1"/>
    </source>
</evidence>
<evidence type="ECO:0008006" key="5">
    <source>
        <dbReference type="Google" id="ProtNLM"/>
    </source>
</evidence>
<name>A0A6L9MYJ1_9ALTE</name>
<dbReference type="AlphaFoldDB" id="A0A6L9MYJ1"/>
<dbReference type="EMBL" id="JAAAWP010000017">
    <property type="protein sequence ID" value="NDW23236.1"/>
    <property type="molecule type" value="Genomic_DNA"/>
</dbReference>
<dbReference type="Gene3D" id="3.10.560.10">
    <property type="entry name" value="Outer membrane lipoprotein wza domain like"/>
    <property type="match status" value="1"/>
</dbReference>
<dbReference type="Proteomes" id="UP000478837">
    <property type="component" value="Unassembled WGS sequence"/>
</dbReference>
<organism evidence="3 4">
    <name type="scientific">Alteromonas hispanica</name>
    <dbReference type="NCBI Taxonomy" id="315421"/>
    <lineage>
        <taxon>Bacteria</taxon>
        <taxon>Pseudomonadati</taxon>
        <taxon>Pseudomonadota</taxon>
        <taxon>Gammaproteobacteria</taxon>
        <taxon>Alteromonadales</taxon>
        <taxon>Alteromonadaceae</taxon>
        <taxon>Alteromonas/Salinimonas group</taxon>
        <taxon>Alteromonas</taxon>
    </lineage>
</organism>
<feature type="domain" description="Capsule biosynthesis GfcC-like C-terminal" evidence="1">
    <location>
        <begin position="146"/>
        <end position="218"/>
    </location>
</feature>
<gene>
    <name evidence="3" type="ORF">GTW09_17105</name>
</gene>
<dbReference type="Pfam" id="PF20616">
    <property type="entry name" value="Caps_syn_GfcC_N"/>
    <property type="match status" value="1"/>
</dbReference>
<accession>A0A6L9MYJ1</accession>
<dbReference type="Pfam" id="PF06251">
    <property type="entry name" value="Caps_syn_GfcC_C"/>
    <property type="match status" value="1"/>
</dbReference>
<sequence length="221" mass="24923">MINKQTYQFDRPIRLSSALSIVADSGQWYWPTAAAFDLSNDSAEHDKEVVLSNIRELLSNFDSNSDTHKALSSLYQQVGAWTVSTRLKMPISYNRARLFYEENPMFQPGKYWIRLDGRPNVIHFSGAVAKPGAYQHQSDTSVYTASHNVAKLRDADKSHVYVILPSGEIERKGVALWNLDFSQLMPGSQVYVPISSELFSNEISLLNERVAALAVNRILPQ</sequence>
<comment type="caution">
    <text evidence="3">The sequence shown here is derived from an EMBL/GenBank/DDBJ whole genome shotgun (WGS) entry which is preliminary data.</text>
</comment>
<evidence type="ECO:0000259" key="1">
    <source>
        <dbReference type="Pfam" id="PF06251"/>
    </source>
</evidence>
<dbReference type="InterPro" id="IPR046459">
    <property type="entry name" value="Caps_syn_GfcC_N"/>
</dbReference>
<evidence type="ECO:0000313" key="4">
    <source>
        <dbReference type="Proteomes" id="UP000478837"/>
    </source>
</evidence>
<protein>
    <recommendedName>
        <fullName evidence="5">Capsule biosynthesis GfcC-like C-terminal domain-containing protein</fullName>
    </recommendedName>
</protein>
<keyword evidence="4" id="KW-1185">Reference proteome</keyword>
<reference evidence="3 4" key="1">
    <citation type="submission" date="2020-01" db="EMBL/GenBank/DDBJ databases">
        <title>Genomes of bacteria type strains.</title>
        <authorList>
            <person name="Chen J."/>
            <person name="Zhu S."/>
            <person name="Yang J."/>
        </authorList>
    </citation>
    <scope>NUCLEOTIDE SEQUENCE [LARGE SCALE GENOMIC DNA]</scope>
    <source>
        <strain evidence="3 4">LMG 22958</strain>
    </source>
</reference>
<evidence type="ECO:0000259" key="2">
    <source>
        <dbReference type="Pfam" id="PF20616"/>
    </source>
</evidence>
<dbReference type="InterPro" id="IPR010425">
    <property type="entry name" value="Caps_synth_GfcC-like_C"/>
</dbReference>
<feature type="domain" description="Capsule biosynthesis GfcC-like N-terminal" evidence="2">
    <location>
        <begin position="4"/>
        <end position="111"/>
    </location>
</feature>
<proteinExistence type="predicted"/>